<feature type="region of interest" description="Disordered" evidence="1">
    <location>
        <begin position="59"/>
        <end position="152"/>
    </location>
</feature>
<sequence length="152" mass="17103">MDYEGNNNKIEQIALDAMAIESAENLSFVDASQDQLSSPMTEVATQDFLQQVFLVPSPSMVETNDDMQVEDERMPRIRTRNRNNSVAGRKDNAGRSQSRSPSKGQRTSKSRSGRSTHSKTRKTRSKSRNGRSKSRNGRSKSRNGRSKSRHGR</sequence>
<reference evidence="2" key="1">
    <citation type="submission" date="2021-03" db="EMBL/GenBank/DDBJ databases">
        <title>Chromosome level genome of the anhydrobiotic midge Polypedilum vanderplanki.</title>
        <authorList>
            <person name="Yoshida Y."/>
            <person name="Kikawada T."/>
            <person name="Gusev O."/>
        </authorList>
    </citation>
    <scope>NUCLEOTIDE SEQUENCE</scope>
    <source>
        <strain evidence="2">NIAS01</strain>
        <tissue evidence="2">Whole body or cell culture</tissue>
    </source>
</reference>
<gene>
    <name evidence="2" type="ORF">PVAND_009347</name>
</gene>
<proteinExistence type="predicted"/>
<feature type="compositionally biased region" description="Basic residues" evidence="1">
    <location>
        <begin position="106"/>
        <end position="152"/>
    </location>
</feature>
<evidence type="ECO:0000256" key="1">
    <source>
        <dbReference type="SAM" id="MobiDB-lite"/>
    </source>
</evidence>
<accession>A0A9J6CCB9</accession>
<protein>
    <submittedName>
        <fullName evidence="2">Uncharacterized protein</fullName>
    </submittedName>
</protein>
<dbReference type="EMBL" id="JADBJN010000001">
    <property type="protein sequence ID" value="KAG5679809.1"/>
    <property type="molecule type" value="Genomic_DNA"/>
</dbReference>
<feature type="compositionally biased region" description="Polar residues" evidence="1">
    <location>
        <begin position="94"/>
        <end position="105"/>
    </location>
</feature>
<organism evidence="2 3">
    <name type="scientific">Polypedilum vanderplanki</name>
    <name type="common">Sleeping chironomid midge</name>
    <dbReference type="NCBI Taxonomy" id="319348"/>
    <lineage>
        <taxon>Eukaryota</taxon>
        <taxon>Metazoa</taxon>
        <taxon>Ecdysozoa</taxon>
        <taxon>Arthropoda</taxon>
        <taxon>Hexapoda</taxon>
        <taxon>Insecta</taxon>
        <taxon>Pterygota</taxon>
        <taxon>Neoptera</taxon>
        <taxon>Endopterygota</taxon>
        <taxon>Diptera</taxon>
        <taxon>Nematocera</taxon>
        <taxon>Chironomoidea</taxon>
        <taxon>Chironomidae</taxon>
        <taxon>Chironominae</taxon>
        <taxon>Polypedilum</taxon>
        <taxon>Polypedilum</taxon>
    </lineage>
</organism>
<dbReference type="AlphaFoldDB" id="A0A9J6CCB9"/>
<name>A0A9J6CCB9_POLVA</name>
<evidence type="ECO:0000313" key="3">
    <source>
        <dbReference type="Proteomes" id="UP001107558"/>
    </source>
</evidence>
<keyword evidence="3" id="KW-1185">Reference proteome</keyword>
<evidence type="ECO:0000313" key="2">
    <source>
        <dbReference type="EMBL" id="KAG5679809.1"/>
    </source>
</evidence>
<dbReference type="Proteomes" id="UP001107558">
    <property type="component" value="Chromosome 1"/>
</dbReference>
<comment type="caution">
    <text evidence="2">The sequence shown here is derived from an EMBL/GenBank/DDBJ whole genome shotgun (WGS) entry which is preliminary data.</text>
</comment>